<gene>
    <name evidence="2 3" type="primary">rsfS</name>
    <name evidence="3" type="ORF">GCM10020260_20790</name>
</gene>
<evidence type="ECO:0000256" key="2">
    <source>
        <dbReference type="HAMAP-Rule" id="MF_01477"/>
    </source>
</evidence>
<keyword evidence="2" id="KW-0810">Translation regulation</keyword>
<dbReference type="SUPFAM" id="SSF81301">
    <property type="entry name" value="Nucleotidyltransferase"/>
    <property type="match status" value="1"/>
</dbReference>
<comment type="subunit">
    <text evidence="2">Interacts with ribosomal protein uL14 (rplN).</text>
</comment>
<protein>
    <recommendedName>
        <fullName evidence="2">Ribosomal silencing factor RsfS</fullName>
    </recommendedName>
</protein>
<dbReference type="Proteomes" id="UP001501736">
    <property type="component" value="Unassembled WGS sequence"/>
</dbReference>
<dbReference type="RefSeq" id="WP_344721013.1">
    <property type="nucleotide sequence ID" value="NZ_BAAAYG010000007.1"/>
</dbReference>
<keyword evidence="2" id="KW-0963">Cytoplasm</keyword>
<dbReference type="InterPro" id="IPR004394">
    <property type="entry name" value="Iojap/RsfS/C7orf30"/>
</dbReference>
<dbReference type="EMBL" id="BAAAYG010000007">
    <property type="protein sequence ID" value="GAA3286280.1"/>
    <property type="molecule type" value="Genomic_DNA"/>
</dbReference>
<evidence type="ECO:0000313" key="4">
    <source>
        <dbReference type="Proteomes" id="UP001501736"/>
    </source>
</evidence>
<dbReference type="PANTHER" id="PTHR21043">
    <property type="entry name" value="IOJAP SUPERFAMILY ORTHOLOG"/>
    <property type="match status" value="1"/>
</dbReference>
<keyword evidence="2" id="KW-0678">Repressor</keyword>
<dbReference type="Pfam" id="PF02410">
    <property type="entry name" value="RsfS"/>
    <property type="match status" value="1"/>
</dbReference>
<dbReference type="InterPro" id="IPR043519">
    <property type="entry name" value="NT_sf"/>
</dbReference>
<dbReference type="Gene3D" id="3.30.460.10">
    <property type="entry name" value="Beta Polymerase, domain 2"/>
    <property type="match status" value="1"/>
</dbReference>
<reference evidence="4" key="1">
    <citation type="journal article" date="2019" name="Int. J. Syst. Evol. Microbiol.">
        <title>The Global Catalogue of Microorganisms (GCM) 10K type strain sequencing project: providing services to taxonomists for standard genome sequencing and annotation.</title>
        <authorList>
            <consortium name="The Broad Institute Genomics Platform"/>
            <consortium name="The Broad Institute Genome Sequencing Center for Infectious Disease"/>
            <person name="Wu L."/>
            <person name="Ma J."/>
        </authorList>
    </citation>
    <scope>NUCLEOTIDE SEQUENCE [LARGE SCALE GENOMIC DNA]</scope>
    <source>
        <strain evidence="4">JCM 11483</strain>
    </source>
</reference>
<dbReference type="NCBIfam" id="TIGR00090">
    <property type="entry name" value="rsfS_iojap_ybeB"/>
    <property type="match status" value="1"/>
</dbReference>
<comment type="caution">
    <text evidence="3">The sequence shown here is derived from an EMBL/GenBank/DDBJ whole genome shotgun (WGS) entry which is preliminary data.</text>
</comment>
<evidence type="ECO:0000313" key="3">
    <source>
        <dbReference type="EMBL" id="GAA3286280.1"/>
    </source>
</evidence>
<comment type="subcellular location">
    <subcellularLocation>
        <location evidence="2">Cytoplasm</location>
    </subcellularLocation>
</comment>
<dbReference type="PANTHER" id="PTHR21043:SF0">
    <property type="entry name" value="MITOCHONDRIAL ASSEMBLY OF RIBOSOMAL LARGE SUBUNIT PROTEIN 1"/>
    <property type="match status" value="1"/>
</dbReference>
<dbReference type="HAMAP" id="MF_01477">
    <property type="entry name" value="Iojap_RsfS"/>
    <property type="match status" value="1"/>
</dbReference>
<organism evidence="3 4">
    <name type="scientific">Nesterenkonia halobia</name>
    <dbReference type="NCBI Taxonomy" id="37922"/>
    <lineage>
        <taxon>Bacteria</taxon>
        <taxon>Bacillati</taxon>
        <taxon>Actinomycetota</taxon>
        <taxon>Actinomycetes</taxon>
        <taxon>Micrococcales</taxon>
        <taxon>Micrococcaceae</taxon>
        <taxon>Nesterenkonia</taxon>
    </lineage>
</organism>
<comment type="function">
    <text evidence="2">Functions as a ribosomal silencing factor. Interacts with ribosomal protein uL14 (rplN), blocking formation of intersubunit bridge B8. Prevents association of the 30S and 50S ribosomal subunits and the formation of functional ribosomes, thus repressing translation.</text>
</comment>
<evidence type="ECO:0000256" key="1">
    <source>
        <dbReference type="ARBA" id="ARBA00010574"/>
    </source>
</evidence>
<comment type="similarity">
    <text evidence="1 2">Belongs to the Iojap/RsfS family.</text>
</comment>
<proteinExistence type="inferred from homology"/>
<name>A0ABP6RH45_9MICC</name>
<sequence length="138" mass="14991">MTITDTVHAELRTAAAAASEKLATDIVGLDVGERLGITEAFLVCSAPTDRQIDAIVDEVEFRIKTEHGSQPLRREGRESGTWVLLDYGHMVVHVQHEEERVLYGLDRLYADVDHVDLGLPAVSAPEASQEPGEGSAEA</sequence>
<keyword evidence="4" id="KW-1185">Reference proteome</keyword>
<accession>A0ABP6RH45</accession>